<sequence>MSLKSFITKKYVTEWMGTVEKIMNDKMCQFCLFLLSVNNEAGMGCNDKQIYSGDPFVKEYLNENAFIDCKLSEQELRMVSDCQDKVEEMLYDKIYNITHKSLEECAHYVWTVDINDTLYKQYLKVLTTQSNYHSVCVAH</sequence>
<protein>
    <submittedName>
        <fullName evidence="1">Uncharacterized protein</fullName>
    </submittedName>
</protein>
<dbReference type="Gene3D" id="3.40.50.11660">
    <property type="entry name" value="Glycosyl transferase family 10, C-terminal domain"/>
    <property type="match status" value="1"/>
</dbReference>
<gene>
    <name evidence="1" type="ORF">RFI_35195</name>
</gene>
<evidence type="ECO:0000313" key="2">
    <source>
        <dbReference type="Proteomes" id="UP000023152"/>
    </source>
</evidence>
<comment type="caution">
    <text evidence="1">The sequence shown here is derived from an EMBL/GenBank/DDBJ whole genome shotgun (WGS) entry which is preliminary data.</text>
</comment>
<reference evidence="1 2" key="1">
    <citation type="journal article" date="2013" name="Curr. Biol.">
        <title>The Genome of the Foraminiferan Reticulomyxa filosa.</title>
        <authorList>
            <person name="Glockner G."/>
            <person name="Hulsmann N."/>
            <person name="Schleicher M."/>
            <person name="Noegel A.A."/>
            <person name="Eichinger L."/>
            <person name="Gallinger C."/>
            <person name="Pawlowski J."/>
            <person name="Sierra R."/>
            <person name="Euteneuer U."/>
            <person name="Pillet L."/>
            <person name="Moustafa A."/>
            <person name="Platzer M."/>
            <person name="Groth M."/>
            <person name="Szafranski K."/>
            <person name="Schliwa M."/>
        </authorList>
    </citation>
    <scope>NUCLEOTIDE SEQUENCE [LARGE SCALE GENOMIC DNA]</scope>
</reference>
<dbReference type="AlphaFoldDB" id="X6LJV0"/>
<dbReference type="InterPro" id="IPR038577">
    <property type="entry name" value="GT10-like_C_sf"/>
</dbReference>
<proteinExistence type="predicted"/>
<evidence type="ECO:0000313" key="1">
    <source>
        <dbReference type="EMBL" id="ETO02243.1"/>
    </source>
</evidence>
<organism evidence="1 2">
    <name type="scientific">Reticulomyxa filosa</name>
    <dbReference type="NCBI Taxonomy" id="46433"/>
    <lineage>
        <taxon>Eukaryota</taxon>
        <taxon>Sar</taxon>
        <taxon>Rhizaria</taxon>
        <taxon>Retaria</taxon>
        <taxon>Foraminifera</taxon>
        <taxon>Monothalamids</taxon>
        <taxon>Reticulomyxidae</taxon>
        <taxon>Reticulomyxa</taxon>
    </lineage>
</organism>
<keyword evidence="2" id="KW-1185">Reference proteome</keyword>
<dbReference type="EMBL" id="ASPP01036323">
    <property type="protein sequence ID" value="ETO02243.1"/>
    <property type="molecule type" value="Genomic_DNA"/>
</dbReference>
<accession>X6LJV0</accession>
<name>X6LJV0_RETFI</name>
<dbReference type="Proteomes" id="UP000023152">
    <property type="component" value="Unassembled WGS sequence"/>
</dbReference>